<dbReference type="PANTHER" id="PTHR38733:SF1">
    <property type="entry name" value="TYPE IV METHYL-DIRECTED RESTRICTION ENZYME ECOKMCRBC"/>
    <property type="match status" value="1"/>
</dbReference>
<evidence type="ECO:0000313" key="2">
    <source>
        <dbReference type="Proteomes" id="UP001213042"/>
    </source>
</evidence>
<dbReference type="AlphaFoldDB" id="A0AAW6EFN1"/>
<evidence type="ECO:0008006" key="3">
    <source>
        <dbReference type="Google" id="ProtNLM"/>
    </source>
</evidence>
<evidence type="ECO:0000313" key="1">
    <source>
        <dbReference type="EMBL" id="MDB8749226.1"/>
    </source>
</evidence>
<accession>A0AAW6EFN1</accession>
<sequence>MMNTIVIKEYDELHIKDKRDITKNAISKEDAISLQSIIMDEEPVFKWGFKKLIAQHWVGTISLGDLNIEILPKLYGSVSEEQLRAVLTRIILVSHQKPSAREIPGSTKLDKNSLIEILIDTFLSSLEKYVQEGLRHSYKKIEKNINRVKGTIVFNKQFSRNLLKPAKFWCRYSMFTADNDINQFFKLCLNTMNIVSNDPSNKCRIKYLLPTFSDFTTINKEKALLKDITFNSTNQNAEESYTYGKLFLKSIFSTLNAGNTPINMMLFDMNALFELFIFRVTRIVYKNRVSYQMRGNYLLERDSDGKKHIALRPDITIKVDNDSYSVIDTKWKVPKTFSKESDVYQMNSYSTSIDKVREIILLYPLVYNKRMIDDYHFIDSNGIKRPLKIRTIDLMKCLEWRTFLNEFPEAIK</sequence>
<dbReference type="Pfam" id="PF10117">
    <property type="entry name" value="McrBC"/>
    <property type="match status" value="1"/>
</dbReference>
<dbReference type="EMBL" id="JAQMLU010000002">
    <property type="protein sequence ID" value="MDB8749226.1"/>
    <property type="molecule type" value="Genomic_DNA"/>
</dbReference>
<protein>
    <recommendedName>
        <fullName evidence="3">5-methylcytosine-specific restriction enzyme subunit McrC</fullName>
    </recommendedName>
</protein>
<name>A0AAW6EFN1_9FIRM</name>
<proteinExistence type="predicted"/>
<dbReference type="PANTHER" id="PTHR38733">
    <property type="entry name" value="PROTEIN MCRC"/>
    <property type="match status" value="1"/>
</dbReference>
<dbReference type="Proteomes" id="UP001213042">
    <property type="component" value="Unassembled WGS sequence"/>
</dbReference>
<comment type="caution">
    <text evidence="1">The sequence shown here is derived from an EMBL/GenBank/DDBJ whole genome shotgun (WGS) entry which is preliminary data.</text>
</comment>
<dbReference type="InterPro" id="IPR019292">
    <property type="entry name" value="McrC"/>
</dbReference>
<gene>
    <name evidence="1" type="ORF">PNW00_02050</name>
</gene>
<dbReference type="RefSeq" id="WP_117957785.1">
    <property type="nucleotide sequence ID" value="NZ_JADMWL010000002.1"/>
</dbReference>
<organism evidence="1 2">
    <name type="scientific">Ruminococcus bicirculans</name>
    <name type="common">ex Wegman et al. 2014</name>
    <dbReference type="NCBI Taxonomy" id="1160721"/>
    <lineage>
        <taxon>Bacteria</taxon>
        <taxon>Bacillati</taxon>
        <taxon>Bacillota</taxon>
        <taxon>Clostridia</taxon>
        <taxon>Eubacteriales</taxon>
        <taxon>Oscillospiraceae</taxon>
        <taxon>Ruminococcus</taxon>
    </lineage>
</organism>
<reference evidence="1" key="1">
    <citation type="submission" date="2023-01" db="EMBL/GenBank/DDBJ databases">
        <title>Human gut microbiome strain richness.</title>
        <authorList>
            <person name="Chen-Liaw A."/>
        </authorList>
    </citation>
    <scope>NUCLEOTIDE SEQUENCE</scope>
    <source>
        <strain evidence="1">D43st1_D9_D43t1_170807</strain>
    </source>
</reference>